<sequence length="144" mass="16309">MADTVREYCTSRGALGVLILLYSDPQRFTDLAEMLHISDSTLTYRLAEARDLGLVTPEIDEQETSVGDQYRLSERGALIVKKLDQLGVTHAYRTMLDMHQQVEDGRSDLDEWLDDDETKRKLARCSDQDPYVDPFGDDVTGYSG</sequence>
<dbReference type="EMBL" id="CP096021">
    <property type="protein sequence ID" value="UPM44835.1"/>
    <property type="molecule type" value="Genomic_DNA"/>
</dbReference>
<dbReference type="RefSeq" id="WP_247995489.1">
    <property type="nucleotide sequence ID" value="NZ_CP096021.1"/>
</dbReference>
<dbReference type="SUPFAM" id="SSF46785">
    <property type="entry name" value="Winged helix' DNA-binding domain"/>
    <property type="match status" value="1"/>
</dbReference>
<evidence type="ECO:0000259" key="2">
    <source>
        <dbReference type="Pfam" id="PF01638"/>
    </source>
</evidence>
<dbReference type="InterPro" id="IPR036388">
    <property type="entry name" value="WH-like_DNA-bd_sf"/>
</dbReference>
<evidence type="ECO:0000256" key="1">
    <source>
        <dbReference type="SAM" id="MobiDB-lite"/>
    </source>
</evidence>
<reference evidence="3" key="1">
    <citation type="submission" date="2022-04" db="EMBL/GenBank/DDBJ databases">
        <title>Halocatena sp. nov., isolated from a salt lake.</title>
        <authorList>
            <person name="Cui H.-L."/>
        </authorList>
    </citation>
    <scope>NUCLEOTIDE SEQUENCE</scope>
    <source>
        <strain evidence="3">AD-1</strain>
        <plasmid evidence="3">unnamed2</plasmid>
    </source>
</reference>
<dbReference type="AlphaFoldDB" id="A0A8U0A6S7"/>
<evidence type="ECO:0000313" key="4">
    <source>
        <dbReference type="Proteomes" id="UP000831768"/>
    </source>
</evidence>
<name>A0A8U0A6S7_9EURY</name>
<feature type="domain" description="HTH hxlR-type" evidence="2">
    <location>
        <begin position="16"/>
        <end position="86"/>
    </location>
</feature>
<keyword evidence="4" id="KW-1185">Reference proteome</keyword>
<dbReference type="InterPro" id="IPR002577">
    <property type="entry name" value="HTH_HxlR"/>
</dbReference>
<geneLocation type="plasmid" evidence="3 4">
    <name>unnamed2</name>
</geneLocation>
<keyword evidence="3" id="KW-0614">Plasmid</keyword>
<evidence type="ECO:0000313" key="3">
    <source>
        <dbReference type="EMBL" id="UPM44835.1"/>
    </source>
</evidence>
<dbReference type="GeneID" id="71929523"/>
<dbReference type="CDD" id="cd00090">
    <property type="entry name" value="HTH_ARSR"/>
    <property type="match status" value="1"/>
</dbReference>
<dbReference type="InterPro" id="IPR036390">
    <property type="entry name" value="WH_DNA-bd_sf"/>
</dbReference>
<dbReference type="Proteomes" id="UP000831768">
    <property type="component" value="Plasmid unnamed2"/>
</dbReference>
<dbReference type="KEGG" id="haad:MW046_15710"/>
<dbReference type="Pfam" id="PF01638">
    <property type="entry name" value="HxlR"/>
    <property type="match status" value="1"/>
</dbReference>
<organism evidence="3 4">
    <name type="scientific">Halocatena salina</name>
    <dbReference type="NCBI Taxonomy" id="2934340"/>
    <lineage>
        <taxon>Archaea</taxon>
        <taxon>Methanobacteriati</taxon>
        <taxon>Methanobacteriota</taxon>
        <taxon>Stenosarchaea group</taxon>
        <taxon>Halobacteria</taxon>
        <taxon>Halobacteriales</taxon>
        <taxon>Natronomonadaceae</taxon>
        <taxon>Halocatena</taxon>
    </lineage>
</organism>
<accession>A0A8U0A6S7</accession>
<dbReference type="Gene3D" id="1.10.10.10">
    <property type="entry name" value="Winged helix-like DNA-binding domain superfamily/Winged helix DNA-binding domain"/>
    <property type="match status" value="1"/>
</dbReference>
<protein>
    <submittedName>
        <fullName evidence="3">Winged helix-turn-helix domain-containing protein</fullName>
    </submittedName>
</protein>
<proteinExistence type="predicted"/>
<dbReference type="InterPro" id="IPR011991">
    <property type="entry name" value="ArsR-like_HTH"/>
</dbReference>
<gene>
    <name evidence="3" type="ORF">MW046_15710</name>
</gene>
<feature type="region of interest" description="Disordered" evidence="1">
    <location>
        <begin position="124"/>
        <end position="144"/>
    </location>
</feature>